<gene>
    <name evidence="1" type="ORF">BJG266_LOCUS46645</name>
    <name evidence="2" type="ORF">QVE165_LOCUS63678</name>
</gene>
<evidence type="ECO:0000313" key="1">
    <source>
        <dbReference type="EMBL" id="CAF1556794.1"/>
    </source>
</evidence>
<evidence type="ECO:0000313" key="2">
    <source>
        <dbReference type="EMBL" id="CAF1663282.1"/>
    </source>
</evidence>
<dbReference type="Proteomes" id="UP000663877">
    <property type="component" value="Unassembled WGS sequence"/>
</dbReference>
<dbReference type="EMBL" id="CAJNOM010005367">
    <property type="protein sequence ID" value="CAF1663282.1"/>
    <property type="molecule type" value="Genomic_DNA"/>
</dbReference>
<dbReference type="Proteomes" id="UP000663832">
    <property type="component" value="Unassembled WGS sequence"/>
</dbReference>
<evidence type="ECO:0000313" key="3">
    <source>
        <dbReference type="Proteomes" id="UP000663832"/>
    </source>
</evidence>
<keyword evidence="3" id="KW-1185">Reference proteome</keyword>
<protein>
    <submittedName>
        <fullName evidence="2">Uncharacterized protein</fullName>
    </submittedName>
</protein>
<accession>A0A816FM46</accession>
<organism evidence="2 3">
    <name type="scientific">Adineta steineri</name>
    <dbReference type="NCBI Taxonomy" id="433720"/>
    <lineage>
        <taxon>Eukaryota</taxon>
        <taxon>Metazoa</taxon>
        <taxon>Spiralia</taxon>
        <taxon>Gnathifera</taxon>
        <taxon>Rotifera</taxon>
        <taxon>Eurotatoria</taxon>
        <taxon>Bdelloidea</taxon>
        <taxon>Adinetida</taxon>
        <taxon>Adinetidae</taxon>
        <taxon>Adineta</taxon>
    </lineage>
</organism>
<sequence>MQDLDGCGCDILPGP</sequence>
<dbReference type="EMBL" id="CAJNOI010004967">
    <property type="protein sequence ID" value="CAF1556794.1"/>
    <property type="molecule type" value="Genomic_DNA"/>
</dbReference>
<feature type="non-terminal residue" evidence="2">
    <location>
        <position position="15"/>
    </location>
</feature>
<name>A0A816FM46_9BILA</name>
<comment type="caution">
    <text evidence="2">The sequence shown here is derived from an EMBL/GenBank/DDBJ whole genome shotgun (WGS) entry which is preliminary data.</text>
</comment>
<reference evidence="2" key="1">
    <citation type="submission" date="2021-02" db="EMBL/GenBank/DDBJ databases">
        <authorList>
            <person name="Nowell W R."/>
        </authorList>
    </citation>
    <scope>NUCLEOTIDE SEQUENCE</scope>
</reference>
<proteinExistence type="predicted"/>